<dbReference type="EMBL" id="BGPR01120366">
    <property type="protein sequence ID" value="GBN18466.1"/>
    <property type="molecule type" value="Genomic_DNA"/>
</dbReference>
<dbReference type="Proteomes" id="UP000499080">
    <property type="component" value="Unassembled WGS sequence"/>
</dbReference>
<reference evidence="1 2" key="1">
    <citation type="journal article" date="2019" name="Sci. Rep.">
        <title>Orb-weaving spider Araneus ventricosus genome elucidates the spidroin gene catalogue.</title>
        <authorList>
            <person name="Kono N."/>
            <person name="Nakamura H."/>
            <person name="Ohtoshi R."/>
            <person name="Moran D.A.P."/>
            <person name="Shinohara A."/>
            <person name="Yoshida Y."/>
            <person name="Fujiwara M."/>
            <person name="Mori M."/>
            <person name="Tomita M."/>
            <person name="Arakawa K."/>
        </authorList>
    </citation>
    <scope>NUCLEOTIDE SEQUENCE [LARGE SCALE GENOMIC DNA]</scope>
</reference>
<gene>
    <name evidence="1" type="ORF">AVEN_262556_1</name>
</gene>
<dbReference type="AlphaFoldDB" id="A0A4Y2LY89"/>
<name>A0A4Y2LY89_ARAVE</name>
<dbReference type="OrthoDB" id="272985at2759"/>
<keyword evidence="2" id="KW-1185">Reference proteome</keyword>
<organism evidence="1 2">
    <name type="scientific">Araneus ventricosus</name>
    <name type="common">Orbweaver spider</name>
    <name type="synonym">Epeira ventricosa</name>
    <dbReference type="NCBI Taxonomy" id="182803"/>
    <lineage>
        <taxon>Eukaryota</taxon>
        <taxon>Metazoa</taxon>
        <taxon>Ecdysozoa</taxon>
        <taxon>Arthropoda</taxon>
        <taxon>Chelicerata</taxon>
        <taxon>Arachnida</taxon>
        <taxon>Araneae</taxon>
        <taxon>Araneomorphae</taxon>
        <taxon>Entelegynae</taxon>
        <taxon>Araneoidea</taxon>
        <taxon>Araneidae</taxon>
        <taxon>Araneus</taxon>
    </lineage>
</organism>
<protein>
    <submittedName>
        <fullName evidence="1">Uncharacterized protein</fullName>
    </submittedName>
</protein>
<evidence type="ECO:0000313" key="1">
    <source>
        <dbReference type="EMBL" id="GBN18466.1"/>
    </source>
</evidence>
<accession>A0A4Y2LY89</accession>
<evidence type="ECO:0000313" key="2">
    <source>
        <dbReference type="Proteomes" id="UP000499080"/>
    </source>
</evidence>
<proteinExistence type="predicted"/>
<sequence>MRVHILGDIPSENFTKQILSLGDGKFPTKAASDLVSIPSDFCGSVPTLRELMRHVFPDISNKYKNHHWLCERKILAPKNENINKINDIILKELQRNSTTYKSIDAMMDKEQAV</sequence>
<comment type="caution">
    <text evidence="1">The sequence shown here is derived from an EMBL/GenBank/DDBJ whole genome shotgun (WGS) entry which is preliminary data.</text>
</comment>